<sequence>MRPAHTASQPWLADPPKEVWFILAPAFVPVVIVFLFQNYFLQHQEVTSLWWVVLVLCIDVSHVYSTLFRLYWDKPTFTKYRSLLLTIPLISFIVGFLLHQFDAHIFWRVLAYVAVFHFVRQQYGFMRLYSRKDNSPRISRTWDTVSIYAATLYPLLYWHLHLTNNLSWFVAGDFISIPLSGWDQVLLGLYVFVIASYVIKELWYGYQRRYINIPKNMIMLGTYLSWYVGIVMFKGDLIFTLLNVVAHGIPYMGLIWIYGEKKADRAFSFTWKGVAIFAGALLLLAYLEESFWDVLVWKDHPDIFPFLTHAAPLENPTWLSIVVPLLVLPQITHYVLDGFIWRFRKDSTVRL</sequence>
<feature type="transmembrane region" description="Helical" evidence="1">
    <location>
        <begin position="105"/>
        <end position="120"/>
    </location>
</feature>
<accession>A0A1M5XD41</accession>
<evidence type="ECO:0000313" key="2">
    <source>
        <dbReference type="EMBL" id="SHH97767.1"/>
    </source>
</evidence>
<dbReference type="EMBL" id="FQWQ01000006">
    <property type="protein sequence ID" value="SHH97767.1"/>
    <property type="molecule type" value="Genomic_DNA"/>
</dbReference>
<keyword evidence="1" id="KW-0812">Transmembrane</keyword>
<dbReference type="STRING" id="947013.SAMN04488109_6416"/>
<gene>
    <name evidence="2" type="ORF">SAMN04488109_6416</name>
</gene>
<feature type="transmembrane region" description="Helical" evidence="1">
    <location>
        <begin position="49"/>
        <end position="71"/>
    </location>
</feature>
<dbReference type="Proteomes" id="UP000184212">
    <property type="component" value="Unassembled WGS sequence"/>
</dbReference>
<reference evidence="2 3" key="1">
    <citation type="submission" date="2016-11" db="EMBL/GenBank/DDBJ databases">
        <authorList>
            <person name="Jaros S."/>
            <person name="Januszkiewicz K."/>
            <person name="Wedrychowicz H."/>
        </authorList>
    </citation>
    <scope>NUCLEOTIDE SEQUENCE [LARGE SCALE GENOMIC DNA]</scope>
    <source>
        <strain evidence="2 3">DSM 24574</strain>
    </source>
</reference>
<feature type="transmembrane region" description="Helical" evidence="1">
    <location>
        <begin position="185"/>
        <end position="204"/>
    </location>
</feature>
<dbReference type="AlphaFoldDB" id="A0A1M5XD41"/>
<keyword evidence="3" id="KW-1185">Reference proteome</keyword>
<feature type="transmembrane region" description="Helical" evidence="1">
    <location>
        <begin position="20"/>
        <end position="37"/>
    </location>
</feature>
<evidence type="ECO:0000313" key="3">
    <source>
        <dbReference type="Proteomes" id="UP000184212"/>
    </source>
</evidence>
<feature type="transmembrane region" description="Helical" evidence="1">
    <location>
        <begin position="269"/>
        <end position="287"/>
    </location>
</feature>
<dbReference type="OrthoDB" id="235490at2"/>
<feature type="transmembrane region" description="Helical" evidence="1">
    <location>
        <begin position="317"/>
        <end position="336"/>
    </location>
</feature>
<evidence type="ECO:0000256" key="1">
    <source>
        <dbReference type="SAM" id="Phobius"/>
    </source>
</evidence>
<feature type="transmembrane region" description="Helical" evidence="1">
    <location>
        <begin position="83"/>
        <end position="99"/>
    </location>
</feature>
<keyword evidence="1" id="KW-1133">Transmembrane helix</keyword>
<organism evidence="2 3">
    <name type="scientific">Chryseolinea serpens</name>
    <dbReference type="NCBI Taxonomy" id="947013"/>
    <lineage>
        <taxon>Bacteria</taxon>
        <taxon>Pseudomonadati</taxon>
        <taxon>Bacteroidota</taxon>
        <taxon>Cytophagia</taxon>
        <taxon>Cytophagales</taxon>
        <taxon>Fulvivirgaceae</taxon>
        <taxon>Chryseolinea</taxon>
    </lineage>
</organism>
<feature type="transmembrane region" description="Helical" evidence="1">
    <location>
        <begin position="141"/>
        <end position="160"/>
    </location>
</feature>
<proteinExistence type="predicted"/>
<keyword evidence="1" id="KW-0472">Membrane</keyword>
<feature type="transmembrane region" description="Helical" evidence="1">
    <location>
        <begin position="239"/>
        <end position="257"/>
    </location>
</feature>
<protein>
    <submittedName>
        <fullName evidence="2">Uncharacterized protein</fullName>
    </submittedName>
</protein>
<name>A0A1M5XD41_9BACT</name>
<dbReference type="RefSeq" id="WP_073142743.1">
    <property type="nucleotide sequence ID" value="NZ_FQWQ01000006.1"/>
</dbReference>
<feature type="transmembrane region" description="Helical" evidence="1">
    <location>
        <begin position="216"/>
        <end position="233"/>
    </location>
</feature>